<dbReference type="EMBL" id="HF935427">
    <property type="protein sequence ID" value="CCX30183.1"/>
    <property type="molecule type" value="Genomic_DNA"/>
</dbReference>
<evidence type="ECO:0000313" key="2">
    <source>
        <dbReference type="Proteomes" id="UP000018144"/>
    </source>
</evidence>
<name>U4LE83_PYROM</name>
<proteinExistence type="predicted"/>
<protein>
    <submittedName>
        <fullName evidence="1">Uncharacterized protein</fullName>
    </submittedName>
</protein>
<gene>
    <name evidence="1" type="ORF">PCON_08285</name>
</gene>
<keyword evidence="2" id="KW-1185">Reference proteome</keyword>
<sequence>MPGVQKETISAK</sequence>
<organism evidence="1 2">
    <name type="scientific">Pyronema omphalodes (strain CBS 100304)</name>
    <name type="common">Pyronema confluens</name>
    <dbReference type="NCBI Taxonomy" id="1076935"/>
    <lineage>
        <taxon>Eukaryota</taxon>
        <taxon>Fungi</taxon>
        <taxon>Dikarya</taxon>
        <taxon>Ascomycota</taxon>
        <taxon>Pezizomycotina</taxon>
        <taxon>Pezizomycetes</taxon>
        <taxon>Pezizales</taxon>
        <taxon>Pyronemataceae</taxon>
        <taxon>Pyronema</taxon>
    </lineage>
</organism>
<accession>U4LE83</accession>
<evidence type="ECO:0000313" key="1">
    <source>
        <dbReference type="EMBL" id="CCX30183.1"/>
    </source>
</evidence>
<dbReference type="Proteomes" id="UP000018144">
    <property type="component" value="Unassembled WGS sequence"/>
</dbReference>
<reference evidence="1 2" key="1">
    <citation type="journal article" date="2013" name="PLoS Genet.">
        <title>The genome and development-dependent transcriptomes of Pyronema confluens: a window into fungal evolution.</title>
        <authorList>
            <person name="Traeger S."/>
            <person name="Altegoer F."/>
            <person name="Freitag M."/>
            <person name="Gabaldon T."/>
            <person name="Kempken F."/>
            <person name="Kumar A."/>
            <person name="Marcet-Houben M."/>
            <person name="Poggeler S."/>
            <person name="Stajich J.E."/>
            <person name="Nowrousian M."/>
        </authorList>
    </citation>
    <scope>NUCLEOTIDE SEQUENCE [LARGE SCALE GENOMIC DNA]</scope>
    <source>
        <strain evidence="2">CBS 100304</strain>
        <tissue evidence="1">Vegetative mycelium</tissue>
    </source>
</reference>